<proteinExistence type="predicted"/>
<protein>
    <submittedName>
        <fullName evidence="1">13826_t:CDS:1</fullName>
    </submittedName>
</protein>
<name>A0ACA9N610_9GLOM</name>
<feature type="non-terminal residue" evidence="1">
    <location>
        <position position="77"/>
    </location>
</feature>
<reference evidence="1" key="1">
    <citation type="submission" date="2021-06" db="EMBL/GenBank/DDBJ databases">
        <authorList>
            <person name="Kallberg Y."/>
            <person name="Tangrot J."/>
            <person name="Rosling A."/>
        </authorList>
    </citation>
    <scope>NUCLEOTIDE SEQUENCE</scope>
    <source>
        <strain evidence="1">28 12/20/2015</strain>
    </source>
</reference>
<dbReference type="EMBL" id="CAJVPW010012145">
    <property type="protein sequence ID" value="CAG8632593.1"/>
    <property type="molecule type" value="Genomic_DNA"/>
</dbReference>
<evidence type="ECO:0000313" key="1">
    <source>
        <dbReference type="EMBL" id="CAG8632593.1"/>
    </source>
</evidence>
<keyword evidence="2" id="KW-1185">Reference proteome</keyword>
<gene>
    <name evidence="1" type="ORF">SPELUC_LOCUS8277</name>
</gene>
<organism evidence="1 2">
    <name type="scientific">Cetraspora pellucida</name>
    <dbReference type="NCBI Taxonomy" id="1433469"/>
    <lineage>
        <taxon>Eukaryota</taxon>
        <taxon>Fungi</taxon>
        <taxon>Fungi incertae sedis</taxon>
        <taxon>Mucoromycota</taxon>
        <taxon>Glomeromycotina</taxon>
        <taxon>Glomeromycetes</taxon>
        <taxon>Diversisporales</taxon>
        <taxon>Gigasporaceae</taxon>
        <taxon>Cetraspora</taxon>
    </lineage>
</organism>
<accession>A0ACA9N610</accession>
<comment type="caution">
    <text evidence="1">The sequence shown here is derived from an EMBL/GenBank/DDBJ whole genome shotgun (WGS) entry which is preliminary data.</text>
</comment>
<sequence>MSDRASLSYYSEELEKNLKDWTIKHFDYSQFSELQPIGQGGCANVYSAIFQGKKYALKSLHNNLSFDYKQFKQFMRE</sequence>
<dbReference type="Proteomes" id="UP000789366">
    <property type="component" value="Unassembled WGS sequence"/>
</dbReference>
<evidence type="ECO:0000313" key="2">
    <source>
        <dbReference type="Proteomes" id="UP000789366"/>
    </source>
</evidence>